<feature type="compositionally biased region" description="Basic residues" evidence="1">
    <location>
        <begin position="276"/>
        <end position="286"/>
    </location>
</feature>
<dbReference type="InterPro" id="IPR036388">
    <property type="entry name" value="WH-like_DNA-bd_sf"/>
</dbReference>
<evidence type="ECO:0000256" key="1">
    <source>
        <dbReference type="SAM" id="MobiDB-lite"/>
    </source>
</evidence>
<comment type="caution">
    <text evidence="3">The sequence shown here is derived from an EMBL/GenBank/DDBJ whole genome shotgun (WGS) entry which is preliminary data.</text>
</comment>
<feature type="domain" description="Transcription regulator TrmB N-terminal" evidence="2">
    <location>
        <begin position="2"/>
        <end position="53"/>
    </location>
</feature>
<dbReference type="CDD" id="cd09124">
    <property type="entry name" value="PLDc_like_TrmB_middle"/>
    <property type="match status" value="1"/>
</dbReference>
<accession>A0A7K3W0M7</accession>
<evidence type="ECO:0000259" key="2">
    <source>
        <dbReference type="Pfam" id="PF01978"/>
    </source>
</evidence>
<dbReference type="Pfam" id="PF01978">
    <property type="entry name" value="TrmB"/>
    <property type="match status" value="1"/>
</dbReference>
<dbReference type="Gene3D" id="1.10.10.10">
    <property type="entry name" value="Winged helix-like DNA-binding domain superfamily/Winged helix DNA-binding domain"/>
    <property type="match status" value="1"/>
</dbReference>
<dbReference type="InterPro" id="IPR051797">
    <property type="entry name" value="TrmB-like"/>
</dbReference>
<name>A0A7K3W0M7_9ACTN</name>
<feature type="region of interest" description="Disordered" evidence="1">
    <location>
        <begin position="263"/>
        <end position="286"/>
    </location>
</feature>
<dbReference type="PANTHER" id="PTHR34293">
    <property type="entry name" value="HTH-TYPE TRANSCRIPTIONAL REGULATOR TRMBL2"/>
    <property type="match status" value="1"/>
</dbReference>
<dbReference type="InterPro" id="IPR036390">
    <property type="entry name" value="WH_DNA-bd_sf"/>
</dbReference>
<protein>
    <submittedName>
        <fullName evidence="3">TrmB family transcriptional regulator</fullName>
    </submittedName>
</protein>
<proteinExistence type="predicted"/>
<dbReference type="AlphaFoldDB" id="A0A7K3W0M7"/>
<gene>
    <name evidence="3" type="ORF">GCU56_11160</name>
</gene>
<evidence type="ECO:0000313" key="3">
    <source>
        <dbReference type="EMBL" id="NEK58431.1"/>
    </source>
</evidence>
<organism evidence="3 4">
    <name type="scientific">Geodermatophilus sabuli</name>
    <dbReference type="NCBI Taxonomy" id="1564158"/>
    <lineage>
        <taxon>Bacteria</taxon>
        <taxon>Bacillati</taxon>
        <taxon>Actinomycetota</taxon>
        <taxon>Actinomycetes</taxon>
        <taxon>Geodermatophilales</taxon>
        <taxon>Geodermatophilaceae</taxon>
        <taxon>Geodermatophilus</taxon>
    </lineage>
</organism>
<sequence length="286" mass="30842">MSGYEAKTYLALVGAGEPLNGYEVAKRSGVPRSTVYETLAKLVARGAAFEVRGAGDAVDYLPLPAKALLNRLGRDYSESLAALDAMLPAIAAPPTVHLIHNLSGAAALLDRARDVVSGARRELFLSIWPEEMAALRDSVTAAEARSVAVTSIAFGDLGDPVGRTYQHELSTPEVVMENLGCRMLTVVGDRQEAVIGGFTETGAWGVYTDNPAVVLLSVEYIRHDIAIQLMGDHFDAEQIRAFWQEDPDMNRLRADRGLPAATLQAAEQSGRDRIPARRARRGRSAS</sequence>
<dbReference type="SUPFAM" id="SSF46785">
    <property type="entry name" value="Winged helix' DNA-binding domain"/>
    <property type="match status" value="1"/>
</dbReference>
<reference evidence="3 4" key="1">
    <citation type="submission" date="2020-02" db="EMBL/GenBank/DDBJ databases">
        <title>Geodermatophilus sabuli CPCC 205279 I12A-02694.</title>
        <authorList>
            <person name="Jiang Z."/>
        </authorList>
    </citation>
    <scope>NUCLEOTIDE SEQUENCE [LARGE SCALE GENOMIC DNA]</scope>
    <source>
        <strain evidence="3 4">I12A-02694</strain>
    </source>
</reference>
<evidence type="ECO:0000313" key="4">
    <source>
        <dbReference type="Proteomes" id="UP000470246"/>
    </source>
</evidence>
<keyword evidence="4" id="KW-1185">Reference proteome</keyword>
<dbReference type="PANTHER" id="PTHR34293:SF1">
    <property type="entry name" value="HTH-TYPE TRANSCRIPTIONAL REGULATOR TRMBL2"/>
    <property type="match status" value="1"/>
</dbReference>
<dbReference type="Proteomes" id="UP000470246">
    <property type="component" value="Unassembled WGS sequence"/>
</dbReference>
<dbReference type="InterPro" id="IPR002831">
    <property type="entry name" value="Tscrpt_reg_TrmB_N"/>
</dbReference>
<dbReference type="EMBL" id="JAAGWF010000010">
    <property type="protein sequence ID" value="NEK58431.1"/>
    <property type="molecule type" value="Genomic_DNA"/>
</dbReference>